<dbReference type="Pfam" id="PF00158">
    <property type="entry name" value="Sigma54_activat"/>
    <property type="match status" value="1"/>
</dbReference>
<dbReference type="PANTHER" id="PTHR32071:SF57">
    <property type="entry name" value="C4-DICARBOXYLATE TRANSPORT TRANSCRIPTIONAL REGULATORY PROTEIN DCTD"/>
    <property type="match status" value="1"/>
</dbReference>
<dbReference type="AlphaFoldDB" id="A0A3D6BVT5"/>
<protein>
    <submittedName>
        <fullName evidence="4">Sigma-54-dependent Fis family transcriptional regulator</fullName>
    </submittedName>
</protein>
<name>A0A3D6BVT5_9FLAO</name>
<accession>A0A3D6BVT5</accession>
<dbReference type="EMBL" id="DPRK01000240">
    <property type="protein sequence ID" value="HCY82807.1"/>
    <property type="molecule type" value="Genomic_DNA"/>
</dbReference>
<dbReference type="InterPro" id="IPR025662">
    <property type="entry name" value="Sigma_54_int_dom_ATP-bd_1"/>
</dbReference>
<comment type="caution">
    <text evidence="4">The sequence shown here is derived from an EMBL/GenBank/DDBJ whole genome shotgun (WGS) entry which is preliminary data.</text>
</comment>
<dbReference type="GO" id="GO:0006355">
    <property type="term" value="P:regulation of DNA-templated transcription"/>
    <property type="evidence" value="ECO:0007669"/>
    <property type="project" value="InterPro"/>
</dbReference>
<sequence>IGNSEAINKVTEVIERVKNNKATVFISGESGTGKELVARSIHYMGQFARAPFIA</sequence>
<dbReference type="PANTHER" id="PTHR32071">
    <property type="entry name" value="TRANSCRIPTIONAL REGULATORY PROTEIN"/>
    <property type="match status" value="1"/>
</dbReference>
<organism evidence="4 5">
    <name type="scientific">Xanthomarina gelatinilytica</name>
    <dbReference type="NCBI Taxonomy" id="1137281"/>
    <lineage>
        <taxon>Bacteria</taxon>
        <taxon>Pseudomonadati</taxon>
        <taxon>Bacteroidota</taxon>
        <taxon>Flavobacteriia</taxon>
        <taxon>Flavobacteriales</taxon>
        <taxon>Flavobacteriaceae</taxon>
        <taxon>Xanthomarina</taxon>
    </lineage>
</organism>
<dbReference type="SUPFAM" id="SSF52540">
    <property type="entry name" value="P-loop containing nucleoside triphosphate hydrolases"/>
    <property type="match status" value="1"/>
</dbReference>
<dbReference type="PROSITE" id="PS50045">
    <property type="entry name" value="SIGMA54_INTERACT_4"/>
    <property type="match status" value="1"/>
</dbReference>
<feature type="non-terminal residue" evidence="4">
    <location>
        <position position="54"/>
    </location>
</feature>
<evidence type="ECO:0000256" key="2">
    <source>
        <dbReference type="ARBA" id="ARBA00022840"/>
    </source>
</evidence>
<keyword evidence="2" id="KW-0067">ATP-binding</keyword>
<evidence type="ECO:0000259" key="3">
    <source>
        <dbReference type="PROSITE" id="PS50045"/>
    </source>
</evidence>
<gene>
    <name evidence="4" type="ORF">DHV22_15045</name>
</gene>
<dbReference type="PROSITE" id="PS00675">
    <property type="entry name" value="SIGMA54_INTERACT_1"/>
    <property type="match status" value="1"/>
</dbReference>
<dbReference type="Proteomes" id="UP000263268">
    <property type="component" value="Unassembled WGS sequence"/>
</dbReference>
<feature type="domain" description="Sigma-54 factor interaction" evidence="3">
    <location>
        <begin position="1"/>
        <end position="54"/>
    </location>
</feature>
<evidence type="ECO:0000313" key="5">
    <source>
        <dbReference type="Proteomes" id="UP000263268"/>
    </source>
</evidence>
<keyword evidence="1" id="KW-0547">Nucleotide-binding</keyword>
<reference evidence="4 5" key="1">
    <citation type="journal article" date="2018" name="Nat. Biotechnol.">
        <title>A standardized bacterial taxonomy based on genome phylogeny substantially revises the tree of life.</title>
        <authorList>
            <person name="Parks D.H."/>
            <person name="Chuvochina M."/>
            <person name="Waite D.W."/>
            <person name="Rinke C."/>
            <person name="Skarshewski A."/>
            <person name="Chaumeil P.A."/>
            <person name="Hugenholtz P."/>
        </authorList>
    </citation>
    <scope>NUCLEOTIDE SEQUENCE [LARGE SCALE GENOMIC DNA]</scope>
    <source>
        <strain evidence="4">UBA10227</strain>
    </source>
</reference>
<proteinExistence type="predicted"/>
<feature type="non-terminal residue" evidence="4">
    <location>
        <position position="1"/>
    </location>
</feature>
<dbReference type="GO" id="GO:0005524">
    <property type="term" value="F:ATP binding"/>
    <property type="evidence" value="ECO:0007669"/>
    <property type="project" value="UniProtKB-KW"/>
</dbReference>
<dbReference type="InterPro" id="IPR027417">
    <property type="entry name" value="P-loop_NTPase"/>
</dbReference>
<dbReference type="InterPro" id="IPR002078">
    <property type="entry name" value="Sigma_54_int"/>
</dbReference>
<evidence type="ECO:0000256" key="1">
    <source>
        <dbReference type="ARBA" id="ARBA00022741"/>
    </source>
</evidence>
<evidence type="ECO:0000313" key="4">
    <source>
        <dbReference type="EMBL" id="HCY82807.1"/>
    </source>
</evidence>
<dbReference type="Gene3D" id="3.40.50.300">
    <property type="entry name" value="P-loop containing nucleotide triphosphate hydrolases"/>
    <property type="match status" value="1"/>
</dbReference>